<dbReference type="InterPro" id="IPR039119">
    <property type="entry name" value="ABT1/Esf2"/>
</dbReference>
<dbReference type="GO" id="GO:0005730">
    <property type="term" value="C:nucleolus"/>
    <property type="evidence" value="ECO:0007669"/>
    <property type="project" value="UniProtKB-SubCell"/>
</dbReference>
<evidence type="ECO:0000256" key="1">
    <source>
        <dbReference type="ARBA" id="ARBA00004604"/>
    </source>
</evidence>
<dbReference type="InterPro" id="IPR034353">
    <property type="entry name" value="ABT1/ESF2_RRM"/>
</dbReference>
<proteinExistence type="inferred from homology"/>
<dbReference type="PANTHER" id="PTHR12311:SF7">
    <property type="entry name" value="ACTIVATOR OF BASAL TRANSCRIPTION 1"/>
    <property type="match status" value="1"/>
</dbReference>
<keyword evidence="3" id="KW-0694">RNA-binding</keyword>
<dbReference type="GO" id="GO:0000472">
    <property type="term" value="P:endonucleolytic cleavage to generate mature 5'-end of SSU-rRNA from (SSU-rRNA, 5.8S rRNA, LSU-rRNA)"/>
    <property type="evidence" value="ECO:0007669"/>
    <property type="project" value="TreeGrafter"/>
</dbReference>
<comment type="caution">
    <text evidence="7">The sequence shown here is derived from an EMBL/GenBank/DDBJ whole genome shotgun (WGS) entry which is preliminary data.</text>
</comment>
<dbReference type="GO" id="GO:0000480">
    <property type="term" value="P:endonucleolytic cleavage in 5'-ETS of tricistronic rRNA transcript (SSU-rRNA, 5.8S rRNA, LSU-rRNA)"/>
    <property type="evidence" value="ECO:0007669"/>
    <property type="project" value="TreeGrafter"/>
</dbReference>
<keyword evidence="8" id="KW-1185">Reference proteome</keyword>
<evidence type="ECO:0000256" key="2">
    <source>
        <dbReference type="ARBA" id="ARBA00005819"/>
    </source>
</evidence>
<evidence type="ECO:0000313" key="8">
    <source>
        <dbReference type="Proteomes" id="UP000245591"/>
    </source>
</evidence>
<evidence type="ECO:0000256" key="4">
    <source>
        <dbReference type="ARBA" id="ARBA00023242"/>
    </source>
</evidence>
<dbReference type="Proteomes" id="UP000245591">
    <property type="component" value="Unassembled WGS sequence"/>
</dbReference>
<comment type="subcellular location">
    <subcellularLocation>
        <location evidence="1">Nucleus</location>
        <location evidence="1">Nucleolus</location>
    </subcellularLocation>
</comment>
<dbReference type="GO" id="GO:0000447">
    <property type="term" value="P:endonucleolytic cleavage in ITS1 to separate SSU-rRNA from 5.8S rRNA and LSU-rRNA from tricistronic rRNA transcript (SSU-rRNA, 5.8S rRNA, LSU-rRNA)"/>
    <property type="evidence" value="ECO:0007669"/>
    <property type="project" value="TreeGrafter"/>
</dbReference>
<organism evidence="7 8">
    <name type="scientific">Smittium angustum</name>
    <dbReference type="NCBI Taxonomy" id="133377"/>
    <lineage>
        <taxon>Eukaryota</taxon>
        <taxon>Fungi</taxon>
        <taxon>Fungi incertae sedis</taxon>
        <taxon>Zoopagomycota</taxon>
        <taxon>Kickxellomycotina</taxon>
        <taxon>Harpellomycetes</taxon>
        <taxon>Harpellales</taxon>
        <taxon>Legeriomycetaceae</taxon>
        <taxon>Smittium</taxon>
    </lineage>
</organism>
<dbReference type="AlphaFoldDB" id="A0A2U1JCY7"/>
<feature type="compositionally biased region" description="Polar residues" evidence="6">
    <location>
        <begin position="33"/>
        <end position="50"/>
    </location>
</feature>
<feature type="region of interest" description="Disordered" evidence="6">
    <location>
        <begin position="1"/>
        <end position="102"/>
    </location>
</feature>
<evidence type="ECO:0000256" key="3">
    <source>
        <dbReference type="ARBA" id="ARBA00022884"/>
    </source>
</evidence>
<feature type="compositionally biased region" description="Acidic residues" evidence="6">
    <location>
        <begin position="64"/>
        <end position="99"/>
    </location>
</feature>
<protein>
    <recommendedName>
        <fullName evidence="5">18S rRNA factor 2</fullName>
    </recommendedName>
</protein>
<dbReference type="GO" id="GO:0034462">
    <property type="term" value="P:small-subunit processome assembly"/>
    <property type="evidence" value="ECO:0007669"/>
    <property type="project" value="TreeGrafter"/>
</dbReference>
<dbReference type="Gene3D" id="3.30.70.330">
    <property type="match status" value="1"/>
</dbReference>
<reference evidence="7 8" key="1">
    <citation type="journal article" date="2018" name="MBio">
        <title>Comparative Genomics Reveals the Core Gene Toolbox for the Fungus-Insect Symbiosis.</title>
        <authorList>
            <person name="Wang Y."/>
            <person name="Stata M."/>
            <person name="Wang W."/>
            <person name="Stajich J.E."/>
            <person name="White M.M."/>
            <person name="Moncalvo J.M."/>
        </authorList>
    </citation>
    <scope>NUCLEOTIDE SEQUENCE [LARGE SCALE GENOMIC DNA]</scope>
    <source>
        <strain evidence="7 8">AUS-126-30</strain>
    </source>
</reference>
<dbReference type="SUPFAM" id="SSF54928">
    <property type="entry name" value="RNA-binding domain, RBD"/>
    <property type="match status" value="1"/>
</dbReference>
<name>A0A2U1JCY7_SMIAN</name>
<dbReference type="InterPro" id="IPR035979">
    <property type="entry name" value="RBD_domain_sf"/>
</dbReference>
<comment type="similarity">
    <text evidence="2">Belongs to the ESF2/ABP1 family.</text>
</comment>
<dbReference type="EMBL" id="MBFU01000040">
    <property type="protein sequence ID" value="PWA02967.1"/>
    <property type="molecule type" value="Genomic_DNA"/>
</dbReference>
<gene>
    <name evidence="7" type="ORF">BB558_000877</name>
</gene>
<evidence type="ECO:0000256" key="5">
    <source>
        <dbReference type="ARBA" id="ARBA00032634"/>
    </source>
</evidence>
<dbReference type="GO" id="GO:0003723">
    <property type="term" value="F:RNA binding"/>
    <property type="evidence" value="ECO:0007669"/>
    <property type="project" value="UniProtKB-KW"/>
</dbReference>
<dbReference type="InterPro" id="IPR012677">
    <property type="entry name" value="Nucleotide-bd_a/b_plait_sf"/>
</dbReference>
<evidence type="ECO:0000256" key="6">
    <source>
        <dbReference type="SAM" id="MobiDB-lite"/>
    </source>
</evidence>
<accession>A0A2U1JCY7</accession>
<dbReference type="CDD" id="cd12263">
    <property type="entry name" value="RRM_ABT1_like"/>
    <property type="match status" value="1"/>
</dbReference>
<evidence type="ECO:0000313" key="7">
    <source>
        <dbReference type="EMBL" id="PWA02967.1"/>
    </source>
</evidence>
<dbReference type="PANTHER" id="PTHR12311">
    <property type="entry name" value="ACTIVATOR OF BASAL TRANSCRIPTION 1"/>
    <property type="match status" value="1"/>
</dbReference>
<keyword evidence="4" id="KW-0539">Nucleus</keyword>
<sequence length="329" mass="37972">MNSNNTIKDLFNASKPQNNKLSDTENHSDSETDSQNSDFGYQDQSKTSAVKSKRKVENTYDSESSVDSESDIEEFDGESDKEDAGEESDKEDVGEESDKEDVRVVKPLSKEELLEYKKAEKKTGVVYMSRVPPFMKPIKVKRMLEKYGEIRRIFLAPEDPSMRKRRIKQGGSRRKGFTEGWIEFIDKKIAKTVAASLNSQPMGGKKRSFHYDMLWNLKYLPKFKWKDLTDQLAFERAEREQRLRNEMIQARTEANDFLQKVEKSKMIKGIELKKAIKLSKTKNNMPLQPSTENQHVPKRFKQFESTNIKSSNNSISANNSLTDVLDKLL</sequence>